<reference evidence="1" key="1">
    <citation type="submission" date="2010-04" db="EMBL/GenBank/DDBJ databases">
        <authorList>
            <person name="Reid K.E."/>
            <person name="Liao N."/>
            <person name="Chan S."/>
            <person name="Docking R."/>
            <person name="Taylor G."/>
            <person name="Moore R."/>
            <person name="Mayo M."/>
            <person name="Munro S."/>
            <person name="King J."/>
            <person name="Yanchuk A."/>
            <person name="Holt R."/>
            <person name="Jones S."/>
            <person name="Marra M."/>
            <person name="Ritland C.E."/>
            <person name="Ritland K."/>
            <person name="Bohlmann J."/>
        </authorList>
    </citation>
    <scope>NUCLEOTIDE SEQUENCE</scope>
    <source>
        <tissue evidence="1">Bud</tissue>
    </source>
</reference>
<evidence type="ECO:0000313" key="1">
    <source>
        <dbReference type="EMBL" id="ADE76232.1"/>
    </source>
</evidence>
<sequence>MECHRGCCRGMRLHPERCWRWSVVEVCDFSKGGVGCSTLDNGMVGNESGESRAREKARVAGGTGREFKCRWAATRTNFID</sequence>
<dbReference type="AlphaFoldDB" id="D5A9L3"/>
<organism evidence="1">
    <name type="scientific">Picea sitchensis</name>
    <name type="common">Sitka spruce</name>
    <name type="synonym">Pinus sitchensis</name>
    <dbReference type="NCBI Taxonomy" id="3332"/>
    <lineage>
        <taxon>Eukaryota</taxon>
        <taxon>Viridiplantae</taxon>
        <taxon>Streptophyta</taxon>
        <taxon>Embryophyta</taxon>
        <taxon>Tracheophyta</taxon>
        <taxon>Spermatophyta</taxon>
        <taxon>Pinopsida</taxon>
        <taxon>Pinidae</taxon>
        <taxon>Conifers I</taxon>
        <taxon>Pinales</taxon>
        <taxon>Pinaceae</taxon>
        <taxon>Picea</taxon>
    </lineage>
</organism>
<protein>
    <submittedName>
        <fullName evidence="1">Uncharacterized protein</fullName>
    </submittedName>
</protein>
<dbReference type="EMBL" id="BT122885">
    <property type="protein sequence ID" value="ADE76232.1"/>
    <property type="molecule type" value="mRNA"/>
</dbReference>
<proteinExistence type="evidence at transcript level"/>
<accession>D5A9L3</accession>
<name>D5A9L3_PICSI</name>